<reference evidence="3" key="1">
    <citation type="journal article" date="2019" name="Int. J. Syst. Evol. Microbiol.">
        <title>The Global Catalogue of Microorganisms (GCM) 10K type strain sequencing project: providing services to taxonomists for standard genome sequencing and annotation.</title>
        <authorList>
            <consortium name="The Broad Institute Genomics Platform"/>
            <consortium name="The Broad Institute Genome Sequencing Center for Infectious Disease"/>
            <person name="Wu L."/>
            <person name="Ma J."/>
        </authorList>
    </citation>
    <scope>NUCLEOTIDE SEQUENCE [LARGE SCALE GENOMIC DNA]</scope>
    <source>
        <strain evidence="3">CGMCC 1.18575</strain>
    </source>
</reference>
<comment type="caution">
    <text evidence="2">The sequence shown here is derived from an EMBL/GenBank/DDBJ whole genome shotgun (WGS) entry which is preliminary data.</text>
</comment>
<dbReference type="RefSeq" id="WP_378139926.1">
    <property type="nucleotide sequence ID" value="NZ_JBHSMI010000067.1"/>
</dbReference>
<evidence type="ECO:0000259" key="1">
    <source>
        <dbReference type="PROSITE" id="PS50075"/>
    </source>
</evidence>
<dbReference type="InterPro" id="IPR036736">
    <property type="entry name" value="ACP-like_sf"/>
</dbReference>
<keyword evidence="3" id="KW-1185">Reference proteome</keyword>
<dbReference type="InterPro" id="IPR009081">
    <property type="entry name" value="PP-bd_ACP"/>
</dbReference>
<dbReference type="PROSITE" id="PS50075">
    <property type="entry name" value="CARRIER"/>
    <property type="match status" value="1"/>
</dbReference>
<dbReference type="Gene3D" id="1.10.1200.10">
    <property type="entry name" value="ACP-like"/>
    <property type="match status" value="1"/>
</dbReference>
<sequence length="78" mass="9225">MHDNVQTRIIACLKEIFQDQPDIHENTRLEEIGLDSMNYIRLIVGLEDEFEIEINDEDIHMENFASPLHIHTMVTNYI</sequence>
<accession>A0ABW0I3C0</accession>
<dbReference type="EMBL" id="JBHSMI010000067">
    <property type="protein sequence ID" value="MFC5407344.1"/>
    <property type="molecule type" value="Genomic_DNA"/>
</dbReference>
<name>A0ABW0I3C0_9BACL</name>
<evidence type="ECO:0000313" key="3">
    <source>
        <dbReference type="Proteomes" id="UP001596113"/>
    </source>
</evidence>
<dbReference type="Pfam" id="PF00550">
    <property type="entry name" value="PP-binding"/>
    <property type="match status" value="1"/>
</dbReference>
<feature type="domain" description="Carrier" evidence="1">
    <location>
        <begin position="1"/>
        <end position="78"/>
    </location>
</feature>
<proteinExistence type="predicted"/>
<gene>
    <name evidence="2" type="ORF">ACFPOF_31830</name>
</gene>
<organism evidence="2 3">
    <name type="scientific">Cohnella soli</name>
    <dbReference type="NCBI Taxonomy" id="425005"/>
    <lineage>
        <taxon>Bacteria</taxon>
        <taxon>Bacillati</taxon>
        <taxon>Bacillota</taxon>
        <taxon>Bacilli</taxon>
        <taxon>Bacillales</taxon>
        <taxon>Paenibacillaceae</taxon>
        <taxon>Cohnella</taxon>
    </lineage>
</organism>
<dbReference type="SUPFAM" id="SSF47336">
    <property type="entry name" value="ACP-like"/>
    <property type="match status" value="1"/>
</dbReference>
<evidence type="ECO:0000313" key="2">
    <source>
        <dbReference type="EMBL" id="MFC5407344.1"/>
    </source>
</evidence>
<dbReference type="Proteomes" id="UP001596113">
    <property type="component" value="Unassembled WGS sequence"/>
</dbReference>
<protein>
    <submittedName>
        <fullName evidence="2">Acyl carrier protein</fullName>
    </submittedName>
</protein>